<keyword evidence="4" id="KW-1185">Reference proteome</keyword>
<dbReference type="AlphaFoldDB" id="A0AAV0UQQ1"/>
<protein>
    <submittedName>
        <fullName evidence="3">Uncharacterized protein</fullName>
    </submittedName>
</protein>
<sequence>MTKRRMFSTPSLRLPATTSAAAAASTASKIKSNLSTVTKLPTALKRSTINSTDTDNKAHVDDGGPTCTTIPSLSSSSTESSEESKAVPRMFGMSSLMSIRTGSKEKTPSKPASNCSFDSPAAQINRSNSNSSNSSNNSDEAAESNDEPKAQKSAVNSASRFVRGMPTLLRRAVSNSHIPDASGVIWKKASDASANSTSRREFMENSPENSPENDRHSLLLMLQVPQTQRHSQVPLMAAGETW</sequence>
<evidence type="ECO:0000313" key="5">
    <source>
        <dbReference type="Proteomes" id="UP001159659"/>
    </source>
</evidence>
<feature type="region of interest" description="Disordered" evidence="1">
    <location>
        <begin position="189"/>
        <end position="213"/>
    </location>
</feature>
<evidence type="ECO:0000313" key="4">
    <source>
        <dbReference type="Proteomes" id="UP001157938"/>
    </source>
</evidence>
<dbReference type="EMBL" id="CAKLBC010000610">
    <property type="protein sequence ID" value="CAH0487238.1"/>
    <property type="molecule type" value="Genomic_DNA"/>
</dbReference>
<organism evidence="3 5">
    <name type="scientific">Peronospora farinosa</name>
    <dbReference type="NCBI Taxonomy" id="134698"/>
    <lineage>
        <taxon>Eukaryota</taxon>
        <taxon>Sar</taxon>
        <taxon>Stramenopiles</taxon>
        <taxon>Oomycota</taxon>
        <taxon>Peronosporomycetes</taxon>
        <taxon>Peronosporales</taxon>
        <taxon>Peronosporaceae</taxon>
        <taxon>Peronospora</taxon>
    </lineage>
</organism>
<dbReference type="Proteomes" id="UP001157938">
    <property type="component" value="Unassembled WGS sequence"/>
</dbReference>
<evidence type="ECO:0000256" key="1">
    <source>
        <dbReference type="SAM" id="MobiDB-lite"/>
    </source>
</evidence>
<comment type="caution">
    <text evidence="3">The sequence shown here is derived from an EMBL/GenBank/DDBJ whole genome shotgun (WGS) entry which is preliminary data.</text>
</comment>
<accession>A0AAV0UQQ1</accession>
<reference evidence="2 4" key="1">
    <citation type="submission" date="2021-11" db="EMBL/GenBank/DDBJ databases">
        <authorList>
            <person name="Islam A."/>
            <person name="Islam S."/>
            <person name="Flora M.S."/>
            <person name="Rahman M."/>
            <person name="Ziaur R.M."/>
            <person name="Epstein J.H."/>
            <person name="Hassan M."/>
            <person name="Klassen M."/>
            <person name="Woodard K."/>
            <person name="Webb A."/>
            <person name="Webby R.J."/>
            <person name="El Zowalaty M.E."/>
        </authorList>
    </citation>
    <scope>NUCLEOTIDE SEQUENCE [LARGE SCALE GENOMIC DNA]</scope>
    <source>
        <strain evidence="2">Pf1</strain>
    </source>
</reference>
<feature type="compositionally biased region" description="Low complexity" evidence="1">
    <location>
        <begin position="127"/>
        <end position="139"/>
    </location>
</feature>
<proteinExistence type="predicted"/>
<evidence type="ECO:0000313" key="3">
    <source>
        <dbReference type="EMBL" id="CAI5737809.1"/>
    </source>
</evidence>
<dbReference type="EMBL" id="CANTFK010000985">
    <property type="protein sequence ID" value="CAI5737809.1"/>
    <property type="molecule type" value="Genomic_DNA"/>
</dbReference>
<name>A0AAV0UQQ1_9STRA</name>
<gene>
    <name evidence="2" type="ORF">PFR001_LOCUS2805</name>
    <name evidence="3" type="ORF">PFR002_LOCUS8476</name>
</gene>
<feature type="compositionally biased region" description="Polar residues" evidence="1">
    <location>
        <begin position="110"/>
        <end position="126"/>
    </location>
</feature>
<dbReference type="Proteomes" id="UP001159659">
    <property type="component" value="Unassembled WGS sequence"/>
</dbReference>
<evidence type="ECO:0000313" key="2">
    <source>
        <dbReference type="EMBL" id="CAH0487238.1"/>
    </source>
</evidence>
<reference evidence="3" key="2">
    <citation type="submission" date="2022-12" db="EMBL/GenBank/DDBJ databases">
        <authorList>
            <person name="Webb A."/>
        </authorList>
    </citation>
    <scope>NUCLEOTIDE SEQUENCE</scope>
    <source>
        <strain evidence="3">Pf2</strain>
    </source>
</reference>
<feature type="region of interest" description="Disordered" evidence="1">
    <location>
        <begin position="48"/>
        <end position="158"/>
    </location>
</feature>